<dbReference type="InParanoid" id="A0A0G4F7B2"/>
<gene>
    <name evidence="2" type="ORF">Vbra_14653</name>
</gene>
<dbReference type="OrthoDB" id="336148at2759"/>
<keyword evidence="3" id="KW-1185">Reference proteome</keyword>
<dbReference type="PANTHER" id="PTHR10366">
    <property type="entry name" value="NAD DEPENDENT EPIMERASE/DEHYDRATASE"/>
    <property type="match status" value="1"/>
</dbReference>
<sequence>MPEGGQASPLDGATVCVTGATGYIALHLVEQLLQKGCHVKGTLRGMDDADKTAALTAFQQKVEKEGRGKLSPYHYSKVQAEKVGWRYSEESGIPLTTILPGLVIGPPNSRKPDTLSVEWGISLVEHGAFYKEILAPIVDVRETALAHIRAAERPNTDGKRYLLAGREFVPAGILASMAQQTVPEYAFEVPDNLDELQMTVAFDNTRSIEELGIEYRPLEESVRDAVLCLIELGIAKPTLKK</sequence>
<evidence type="ECO:0000256" key="1">
    <source>
        <dbReference type="ARBA" id="ARBA00023002"/>
    </source>
</evidence>
<dbReference type="SUPFAM" id="SSF51735">
    <property type="entry name" value="NAD(P)-binding Rossmann-fold domains"/>
    <property type="match status" value="1"/>
</dbReference>
<proteinExistence type="predicted"/>
<reference evidence="2 3" key="1">
    <citation type="submission" date="2014-11" db="EMBL/GenBank/DDBJ databases">
        <authorList>
            <person name="Zhu J."/>
            <person name="Qi W."/>
            <person name="Song R."/>
        </authorList>
    </citation>
    <scope>NUCLEOTIDE SEQUENCE [LARGE SCALE GENOMIC DNA]</scope>
</reference>
<dbReference type="InterPro" id="IPR036291">
    <property type="entry name" value="NAD(P)-bd_dom_sf"/>
</dbReference>
<dbReference type="InterPro" id="IPR050425">
    <property type="entry name" value="NAD(P)_dehydrat-like"/>
</dbReference>
<evidence type="ECO:0000313" key="2">
    <source>
        <dbReference type="EMBL" id="CEM08602.1"/>
    </source>
</evidence>
<dbReference type="Gene3D" id="3.40.50.720">
    <property type="entry name" value="NAD(P)-binding Rossmann-like Domain"/>
    <property type="match status" value="2"/>
</dbReference>
<dbReference type="PANTHER" id="PTHR10366:SF564">
    <property type="entry name" value="STEROL-4-ALPHA-CARBOXYLATE 3-DEHYDROGENASE, DECARBOXYLATING"/>
    <property type="match status" value="1"/>
</dbReference>
<dbReference type="VEuPathDB" id="CryptoDB:Vbra_14653"/>
<dbReference type="STRING" id="1169540.A0A0G4F7B2"/>
<dbReference type="PhylomeDB" id="A0A0G4F7B2"/>
<evidence type="ECO:0000313" key="3">
    <source>
        <dbReference type="Proteomes" id="UP000041254"/>
    </source>
</evidence>
<dbReference type="AlphaFoldDB" id="A0A0G4F7B2"/>
<name>A0A0G4F7B2_VITBC</name>
<dbReference type="GO" id="GO:0016616">
    <property type="term" value="F:oxidoreductase activity, acting on the CH-OH group of donors, NAD or NADP as acceptor"/>
    <property type="evidence" value="ECO:0007669"/>
    <property type="project" value="TreeGrafter"/>
</dbReference>
<keyword evidence="1" id="KW-0560">Oxidoreductase</keyword>
<dbReference type="EMBL" id="CDMY01000385">
    <property type="protein sequence ID" value="CEM08602.1"/>
    <property type="molecule type" value="Genomic_DNA"/>
</dbReference>
<evidence type="ECO:0008006" key="4">
    <source>
        <dbReference type="Google" id="ProtNLM"/>
    </source>
</evidence>
<organism evidence="2 3">
    <name type="scientific">Vitrella brassicaformis (strain CCMP3155)</name>
    <dbReference type="NCBI Taxonomy" id="1169540"/>
    <lineage>
        <taxon>Eukaryota</taxon>
        <taxon>Sar</taxon>
        <taxon>Alveolata</taxon>
        <taxon>Colpodellida</taxon>
        <taxon>Vitrellaceae</taxon>
        <taxon>Vitrella</taxon>
    </lineage>
</organism>
<protein>
    <recommendedName>
        <fullName evidence="4">NAD-dependent epimerase/dehydratase domain-containing protein</fullName>
    </recommendedName>
</protein>
<accession>A0A0G4F7B2</accession>
<dbReference type="Proteomes" id="UP000041254">
    <property type="component" value="Unassembled WGS sequence"/>
</dbReference>